<protein>
    <submittedName>
        <fullName evidence="1">Uncharacterized protein</fullName>
    </submittedName>
</protein>
<keyword evidence="2" id="KW-1185">Reference proteome</keyword>
<sequence length="150" mass="17352">MVINSSFGQNLTVSEFDLYGCWKKEPITKENGIKQWIYVTCDISETGKSVRQSDIVFKAYNKCEFLAVIQDALCPIVYQRVEGTWTYDEKSGIVEVFYPKDFQKEILDTFRESHPELEIPNPRLKTKFKILGIEDGKIKIEKTTANIDLN</sequence>
<evidence type="ECO:0000313" key="2">
    <source>
        <dbReference type="Proteomes" id="UP000199592"/>
    </source>
</evidence>
<name>A0A1H2Q451_9FLAO</name>
<proteinExistence type="predicted"/>
<dbReference type="AlphaFoldDB" id="A0A1H2Q451"/>
<reference evidence="2" key="1">
    <citation type="submission" date="2016-10" db="EMBL/GenBank/DDBJ databases">
        <authorList>
            <person name="Varghese N."/>
            <person name="Submissions S."/>
        </authorList>
    </citation>
    <scope>NUCLEOTIDE SEQUENCE [LARGE SCALE GENOMIC DNA]</scope>
    <source>
        <strain evidence="2">DSM 25030</strain>
    </source>
</reference>
<gene>
    <name evidence="1" type="ORF">SAMN04487892_0023</name>
</gene>
<evidence type="ECO:0000313" key="1">
    <source>
        <dbReference type="EMBL" id="SDW01219.1"/>
    </source>
</evidence>
<accession>A0A1H2Q451</accession>
<dbReference type="EMBL" id="FNMY01000001">
    <property type="protein sequence ID" value="SDW01219.1"/>
    <property type="molecule type" value="Genomic_DNA"/>
</dbReference>
<organism evidence="1 2">
    <name type="scientific">Flagellimonas zhangzhouensis</name>
    <dbReference type="NCBI Taxonomy" id="1073328"/>
    <lineage>
        <taxon>Bacteria</taxon>
        <taxon>Pseudomonadati</taxon>
        <taxon>Bacteroidota</taxon>
        <taxon>Flavobacteriia</taxon>
        <taxon>Flavobacteriales</taxon>
        <taxon>Flavobacteriaceae</taxon>
        <taxon>Flagellimonas</taxon>
    </lineage>
</organism>
<dbReference type="Proteomes" id="UP000199592">
    <property type="component" value="Unassembled WGS sequence"/>
</dbReference>